<dbReference type="GO" id="GO:0008168">
    <property type="term" value="F:methyltransferase activity"/>
    <property type="evidence" value="ECO:0007669"/>
    <property type="project" value="UniProtKB-KW"/>
</dbReference>
<proteinExistence type="predicted"/>
<evidence type="ECO:0000313" key="2">
    <source>
        <dbReference type="Proteomes" id="UP000232145"/>
    </source>
</evidence>
<reference evidence="1 2" key="1">
    <citation type="submission" date="2017-07" db="EMBL/GenBank/DDBJ databases">
        <title>Leptospira spp. isolated from tropical soils.</title>
        <authorList>
            <person name="Thibeaux R."/>
            <person name="Iraola G."/>
            <person name="Ferres I."/>
            <person name="Bierque E."/>
            <person name="Girault D."/>
            <person name="Soupe-Gilbert M.-E."/>
            <person name="Picardeau M."/>
            <person name="Goarant C."/>
        </authorList>
    </citation>
    <scope>NUCLEOTIDE SEQUENCE [LARGE SCALE GENOMIC DNA]</scope>
    <source>
        <strain evidence="1 2">FH2-B-A1</strain>
    </source>
</reference>
<dbReference type="SUPFAM" id="SSF53335">
    <property type="entry name" value="S-adenosyl-L-methionine-dependent methyltransferases"/>
    <property type="match status" value="1"/>
</dbReference>
<gene>
    <name evidence="1" type="ORF">CH364_08340</name>
</gene>
<dbReference type="EMBL" id="NPDX01000001">
    <property type="protein sequence ID" value="PJZ86165.1"/>
    <property type="molecule type" value="Genomic_DNA"/>
</dbReference>
<sequence>MRNQFFNKVRKIIVGDPMTDAKWDSYLPLPLQTLSPFQWTPISVIDRTWKYLASENVTSVVDLGSGVGKFCIYLSYLSKNSLEIHGLEVRQELLTISETLKKHWGTNRVQFHNTDFLSQFPYGHSHYYCFNPLYETMRGSHSIDLKKNKSSNQFLKDLQTLKQNLFLLKPKSKLITFHGFGGSFLPGFRLILNEEILGGEFQVWEKVEN</sequence>
<dbReference type="OrthoDB" id="326274at2"/>
<dbReference type="GO" id="GO:0032259">
    <property type="term" value="P:methylation"/>
    <property type="evidence" value="ECO:0007669"/>
    <property type="project" value="UniProtKB-KW"/>
</dbReference>
<dbReference type="AlphaFoldDB" id="A0A2N0API4"/>
<dbReference type="RefSeq" id="WP_100743065.1">
    <property type="nucleotide sequence ID" value="NZ_NPDW01000001.1"/>
</dbReference>
<dbReference type="InterPro" id="IPR029063">
    <property type="entry name" value="SAM-dependent_MTases_sf"/>
</dbReference>
<accession>A0A2N0API4</accession>
<protein>
    <submittedName>
        <fullName evidence="1">Methyltransferase</fullName>
    </submittedName>
</protein>
<dbReference type="Proteomes" id="UP000232145">
    <property type="component" value="Unassembled WGS sequence"/>
</dbReference>
<keyword evidence="2" id="KW-1185">Reference proteome</keyword>
<name>A0A2N0API4_9LEPT</name>
<comment type="caution">
    <text evidence="1">The sequence shown here is derived from an EMBL/GenBank/DDBJ whole genome shotgun (WGS) entry which is preliminary data.</text>
</comment>
<evidence type="ECO:0000313" key="1">
    <source>
        <dbReference type="EMBL" id="PJZ86165.1"/>
    </source>
</evidence>
<keyword evidence="1" id="KW-0489">Methyltransferase</keyword>
<dbReference type="Gene3D" id="3.40.50.150">
    <property type="entry name" value="Vaccinia Virus protein VP39"/>
    <property type="match status" value="1"/>
</dbReference>
<keyword evidence="1" id="KW-0808">Transferase</keyword>
<organism evidence="1 2">
    <name type="scientific">Leptospira harrisiae</name>
    <dbReference type="NCBI Taxonomy" id="2023189"/>
    <lineage>
        <taxon>Bacteria</taxon>
        <taxon>Pseudomonadati</taxon>
        <taxon>Spirochaetota</taxon>
        <taxon>Spirochaetia</taxon>
        <taxon>Leptospirales</taxon>
        <taxon>Leptospiraceae</taxon>
        <taxon>Leptospira</taxon>
    </lineage>
</organism>